<dbReference type="EMBL" id="CP026306">
    <property type="protein sequence ID" value="AVZ77989.1"/>
    <property type="molecule type" value="Genomic_DNA"/>
</dbReference>
<accession>A0A2R4TFU4</accession>
<proteinExistence type="predicted"/>
<dbReference type="Proteomes" id="UP000244201">
    <property type="component" value="Plasmid pSLUN2"/>
</dbReference>
<evidence type="ECO:0000313" key="2">
    <source>
        <dbReference type="Proteomes" id="UP000244201"/>
    </source>
</evidence>
<keyword evidence="2" id="KW-1185">Reference proteome</keyword>
<geneLocation type="plasmid" evidence="2">
    <name>pslun2</name>
</geneLocation>
<name>A0A2R4TFU4_9ACTN</name>
<keyword evidence="1" id="KW-0614">Plasmid</keyword>
<dbReference type="KEGG" id="slk:SLUN_38845"/>
<dbReference type="GeneID" id="55661192"/>
<gene>
    <name evidence="1" type="ORF">SLUN_38845</name>
</gene>
<reference evidence="1 2" key="1">
    <citation type="submission" date="2018-01" db="EMBL/GenBank/DDBJ databases">
        <title>Complete genome sequence of Streptomyces lunaelactis MM109T, a Ferroverdin A producer isolated from cave moonmilk deposits.</title>
        <authorList>
            <person name="Naome A."/>
            <person name="Martinet L."/>
            <person name="Maciejewska M."/>
            <person name="Anderssen S."/>
            <person name="Adam D."/>
            <person name="Tenconi E."/>
            <person name="Deflandre B."/>
            <person name="Arguelles-Arias A."/>
            <person name="Calusinska M."/>
            <person name="Copieters W."/>
            <person name="Karim L."/>
            <person name="Hanikenne M."/>
            <person name="Baurain D."/>
            <person name="van Wezel G."/>
            <person name="Smargiasso N."/>
            <person name="de Pauw E."/>
            <person name="Delfosse P."/>
            <person name="Rigali S."/>
        </authorList>
    </citation>
    <scope>NUCLEOTIDE SEQUENCE [LARGE SCALE GENOMIC DNA]</scope>
    <source>
        <strain evidence="1 2">MM109</strain>
        <plasmid evidence="2">Plasmid pslun2</plasmid>
    </source>
</reference>
<organism evidence="1 2">
    <name type="scientific">Streptomyces lunaelactis</name>
    <dbReference type="NCBI Taxonomy" id="1535768"/>
    <lineage>
        <taxon>Bacteria</taxon>
        <taxon>Bacillati</taxon>
        <taxon>Actinomycetota</taxon>
        <taxon>Actinomycetes</taxon>
        <taxon>Kitasatosporales</taxon>
        <taxon>Streptomycetaceae</taxon>
        <taxon>Streptomyces</taxon>
    </lineage>
</organism>
<dbReference type="RefSeq" id="WP_108155278.1">
    <property type="nucleotide sequence ID" value="NZ_CP026306.1"/>
</dbReference>
<evidence type="ECO:0000313" key="1">
    <source>
        <dbReference type="EMBL" id="AVZ77989.1"/>
    </source>
</evidence>
<dbReference type="OrthoDB" id="4235176at2"/>
<sequence length="148" mass="15905">MSDLHSNPDPGFAVATLIEALYALVSTHGPLPYRDIHGGDDADWLLLLRPGQDAADDDPGTVTVSVGTEFTHIEVTRHAEEPGEADTLGAFDGRAAYEVPLSSDLIRPLTRLVMDLVYTEEQSAPGPGRGVCQLCGGKGRALPIWRER</sequence>
<protein>
    <submittedName>
        <fullName evidence="1">Uncharacterized protein</fullName>
    </submittedName>
</protein>
<dbReference type="AlphaFoldDB" id="A0A2R4TFU4"/>